<keyword evidence="1" id="KW-0547">Nucleotide-binding</keyword>
<dbReference type="FunFam" id="3.90.640.10:FF:000003">
    <property type="entry name" value="Molecular chaperone DnaK"/>
    <property type="match status" value="1"/>
</dbReference>
<dbReference type="GO" id="GO:0140662">
    <property type="term" value="F:ATP-dependent protein folding chaperone"/>
    <property type="evidence" value="ECO:0007669"/>
    <property type="project" value="InterPro"/>
</dbReference>
<keyword evidence="3" id="KW-0143">Chaperone</keyword>
<dbReference type="InterPro" id="IPR013126">
    <property type="entry name" value="Hsp_70_fam"/>
</dbReference>
<dbReference type="GO" id="GO:0005524">
    <property type="term" value="F:ATP binding"/>
    <property type="evidence" value="ECO:0007669"/>
    <property type="project" value="UniProtKB-KW"/>
</dbReference>
<dbReference type="PANTHER" id="PTHR45639">
    <property type="entry name" value="HSC70CB, ISOFORM G-RELATED"/>
    <property type="match status" value="1"/>
</dbReference>
<sequence>IDVRLRRHFAEQFDAKYSGKLKESIFKSPRAMTMLLKEANRIKQILSANTETVASIENVHEEHDLRLTITRTELDAMMVDLVKRVGGPIQEALSNAGMSLKDIKSCVLVGGGIRVPSIQTMIKEIVGEDKIAQNVNGDEAAVLGAAFRGAALSHQFK</sequence>
<feature type="non-terminal residue" evidence="4">
    <location>
        <position position="157"/>
    </location>
</feature>
<keyword evidence="2" id="KW-0067">ATP-binding</keyword>
<dbReference type="GO" id="GO:0030968">
    <property type="term" value="P:endoplasmic reticulum unfolded protein response"/>
    <property type="evidence" value="ECO:0007669"/>
    <property type="project" value="TreeGrafter"/>
</dbReference>
<organism evidence="4 5">
    <name type="scientific">Acaulospora morrowiae</name>
    <dbReference type="NCBI Taxonomy" id="94023"/>
    <lineage>
        <taxon>Eukaryota</taxon>
        <taxon>Fungi</taxon>
        <taxon>Fungi incertae sedis</taxon>
        <taxon>Mucoromycota</taxon>
        <taxon>Glomeromycotina</taxon>
        <taxon>Glomeromycetes</taxon>
        <taxon>Diversisporales</taxon>
        <taxon>Acaulosporaceae</taxon>
        <taxon>Acaulospora</taxon>
    </lineage>
</organism>
<dbReference type="PANTHER" id="PTHR45639:SF3">
    <property type="entry name" value="HYPOXIA UP-REGULATED PROTEIN 1"/>
    <property type="match status" value="1"/>
</dbReference>
<proteinExistence type="predicted"/>
<dbReference type="SUPFAM" id="SSF53067">
    <property type="entry name" value="Actin-like ATPase domain"/>
    <property type="match status" value="1"/>
</dbReference>
<dbReference type="Proteomes" id="UP000789342">
    <property type="component" value="Unassembled WGS sequence"/>
</dbReference>
<name>A0A9N9JIP3_9GLOM</name>
<evidence type="ECO:0000313" key="5">
    <source>
        <dbReference type="Proteomes" id="UP000789342"/>
    </source>
</evidence>
<dbReference type="OrthoDB" id="10262720at2759"/>
<dbReference type="GO" id="GO:0034663">
    <property type="term" value="C:endoplasmic reticulum chaperone complex"/>
    <property type="evidence" value="ECO:0007669"/>
    <property type="project" value="TreeGrafter"/>
</dbReference>
<evidence type="ECO:0000256" key="1">
    <source>
        <dbReference type="ARBA" id="ARBA00022741"/>
    </source>
</evidence>
<evidence type="ECO:0000256" key="2">
    <source>
        <dbReference type="ARBA" id="ARBA00022840"/>
    </source>
</evidence>
<keyword evidence="5" id="KW-1185">Reference proteome</keyword>
<dbReference type="AlphaFoldDB" id="A0A9N9JIP3"/>
<evidence type="ECO:0000256" key="3">
    <source>
        <dbReference type="ARBA" id="ARBA00023186"/>
    </source>
</evidence>
<dbReference type="Gene3D" id="3.90.640.10">
    <property type="entry name" value="Actin, Chain A, domain 4"/>
    <property type="match status" value="1"/>
</dbReference>
<reference evidence="4" key="1">
    <citation type="submission" date="2021-06" db="EMBL/GenBank/DDBJ databases">
        <authorList>
            <person name="Kallberg Y."/>
            <person name="Tangrot J."/>
            <person name="Rosling A."/>
        </authorList>
    </citation>
    <scope>NUCLEOTIDE SEQUENCE</scope>
    <source>
        <strain evidence="4">CL551</strain>
    </source>
</reference>
<dbReference type="EMBL" id="CAJVPV010052285">
    <property type="protein sequence ID" value="CAG8780527.1"/>
    <property type="molecule type" value="Genomic_DNA"/>
</dbReference>
<dbReference type="Pfam" id="PF00012">
    <property type="entry name" value="HSP70"/>
    <property type="match status" value="1"/>
</dbReference>
<gene>
    <name evidence="4" type="ORF">AMORRO_LOCUS17278</name>
</gene>
<dbReference type="PRINTS" id="PR00301">
    <property type="entry name" value="HEATSHOCK70"/>
</dbReference>
<dbReference type="Gene3D" id="3.30.420.40">
    <property type="match status" value="2"/>
</dbReference>
<dbReference type="InterPro" id="IPR043129">
    <property type="entry name" value="ATPase_NBD"/>
</dbReference>
<evidence type="ECO:0000313" key="4">
    <source>
        <dbReference type="EMBL" id="CAG8780527.1"/>
    </source>
</evidence>
<feature type="non-terminal residue" evidence="4">
    <location>
        <position position="1"/>
    </location>
</feature>
<accession>A0A9N9JIP3</accession>
<comment type="caution">
    <text evidence="4">The sequence shown here is derived from an EMBL/GenBank/DDBJ whole genome shotgun (WGS) entry which is preliminary data.</text>
</comment>
<protein>
    <submittedName>
        <fullName evidence="4">4379_t:CDS:1</fullName>
    </submittedName>
</protein>